<evidence type="ECO:0000313" key="4">
    <source>
        <dbReference type="EMBL" id="GIT93455.1"/>
    </source>
</evidence>
<evidence type="ECO:0000256" key="1">
    <source>
        <dbReference type="ARBA" id="ARBA00023015"/>
    </source>
</evidence>
<evidence type="ECO:0000259" key="3">
    <source>
        <dbReference type="Pfam" id="PF16925"/>
    </source>
</evidence>
<dbReference type="PANTHER" id="PTHR47506">
    <property type="entry name" value="TRANSCRIPTIONAL REGULATORY PROTEIN"/>
    <property type="match status" value="1"/>
</dbReference>
<dbReference type="SUPFAM" id="SSF46689">
    <property type="entry name" value="Homeodomain-like"/>
    <property type="match status" value="1"/>
</dbReference>
<protein>
    <submittedName>
        <fullName evidence="4">TetR family transcriptional regulator</fullName>
    </submittedName>
</protein>
<name>A0ABQ4NGA5_9RHOB</name>
<dbReference type="EMBL" id="BPFH01000001">
    <property type="protein sequence ID" value="GIT93455.1"/>
    <property type="molecule type" value="Genomic_DNA"/>
</dbReference>
<keyword evidence="5" id="KW-1185">Reference proteome</keyword>
<dbReference type="InterPro" id="IPR011075">
    <property type="entry name" value="TetR_C"/>
</dbReference>
<dbReference type="Proteomes" id="UP000786693">
    <property type="component" value="Unassembled WGS sequence"/>
</dbReference>
<feature type="domain" description="Tetracyclin repressor-like C-terminal" evidence="3">
    <location>
        <begin position="51"/>
        <end position="128"/>
    </location>
</feature>
<dbReference type="Gene3D" id="1.10.357.10">
    <property type="entry name" value="Tetracycline Repressor, domain 2"/>
    <property type="match status" value="1"/>
</dbReference>
<reference evidence="4 5" key="1">
    <citation type="submission" date="2021-05" db="EMBL/GenBank/DDBJ databases">
        <title>Bacteria Genome sequencing.</title>
        <authorList>
            <person name="Takabe Y."/>
            <person name="Nakajima Y."/>
            <person name="Suzuki S."/>
            <person name="Shiozaki T."/>
        </authorList>
    </citation>
    <scope>NUCLEOTIDE SEQUENCE [LARGE SCALE GENOMIC DNA]</scope>
    <source>
        <strain evidence="4 5">AI_62</strain>
    </source>
</reference>
<dbReference type="Pfam" id="PF16925">
    <property type="entry name" value="TetR_C_13"/>
    <property type="match status" value="1"/>
</dbReference>
<sequence>MKDLERALDMRPGSFYAAFGSKEALFALALERYAEDGAAVLAELVETHGPLDALIAHLRGLAACPPGQGKACMAVKTLLEVGGRGGVLATRSDALLSQMEARFAALFAAAQASGDIDASYDPDRLARRYQSDVTGLRAASERAGVDAVALAEDMVADLERLRRPQAN</sequence>
<dbReference type="PANTHER" id="PTHR47506:SF1">
    <property type="entry name" value="HTH-TYPE TRANSCRIPTIONAL REGULATOR YJDC"/>
    <property type="match status" value="1"/>
</dbReference>
<evidence type="ECO:0000313" key="5">
    <source>
        <dbReference type="Proteomes" id="UP000786693"/>
    </source>
</evidence>
<dbReference type="SUPFAM" id="SSF48498">
    <property type="entry name" value="Tetracyclin repressor-like, C-terminal domain"/>
    <property type="match status" value="1"/>
</dbReference>
<comment type="caution">
    <text evidence="4">The sequence shown here is derived from an EMBL/GenBank/DDBJ whole genome shotgun (WGS) entry which is preliminary data.</text>
</comment>
<gene>
    <name evidence="4" type="ORF">JANAI62_00780</name>
</gene>
<accession>A0ABQ4NGA5</accession>
<keyword evidence="2" id="KW-0804">Transcription</keyword>
<dbReference type="Gene3D" id="1.10.10.60">
    <property type="entry name" value="Homeodomain-like"/>
    <property type="match status" value="1"/>
</dbReference>
<dbReference type="InterPro" id="IPR036271">
    <property type="entry name" value="Tet_transcr_reg_TetR-rel_C_sf"/>
</dbReference>
<proteinExistence type="predicted"/>
<organism evidence="4 5">
    <name type="scientific">Jannaschia pagri</name>
    <dbReference type="NCBI Taxonomy" id="2829797"/>
    <lineage>
        <taxon>Bacteria</taxon>
        <taxon>Pseudomonadati</taxon>
        <taxon>Pseudomonadota</taxon>
        <taxon>Alphaproteobacteria</taxon>
        <taxon>Rhodobacterales</taxon>
        <taxon>Roseobacteraceae</taxon>
        <taxon>Jannaschia</taxon>
    </lineage>
</organism>
<evidence type="ECO:0000256" key="2">
    <source>
        <dbReference type="ARBA" id="ARBA00023163"/>
    </source>
</evidence>
<keyword evidence="1" id="KW-0805">Transcription regulation</keyword>
<dbReference type="InterPro" id="IPR009057">
    <property type="entry name" value="Homeodomain-like_sf"/>
</dbReference>